<comment type="caution">
    <text evidence="2">The sequence shown here is derived from an EMBL/GenBank/DDBJ whole genome shotgun (WGS) entry which is preliminary data.</text>
</comment>
<name>A0A2K3L403_TRIPR</name>
<evidence type="ECO:0000313" key="3">
    <source>
        <dbReference type="Proteomes" id="UP000236291"/>
    </source>
</evidence>
<gene>
    <name evidence="2" type="ORF">L195_g029167</name>
</gene>
<keyword evidence="1" id="KW-0472">Membrane</keyword>
<evidence type="ECO:0008006" key="4">
    <source>
        <dbReference type="Google" id="ProtNLM"/>
    </source>
</evidence>
<keyword evidence="1" id="KW-0812">Transmembrane</keyword>
<accession>A0A2K3L403</accession>
<dbReference type="AlphaFoldDB" id="A0A2K3L403"/>
<dbReference type="EMBL" id="ASHM01025777">
    <property type="protein sequence ID" value="PNX73268.1"/>
    <property type="molecule type" value="Genomic_DNA"/>
</dbReference>
<evidence type="ECO:0000256" key="1">
    <source>
        <dbReference type="SAM" id="Phobius"/>
    </source>
</evidence>
<protein>
    <recommendedName>
        <fullName evidence="4">Transmembrane protein</fullName>
    </recommendedName>
</protein>
<evidence type="ECO:0000313" key="2">
    <source>
        <dbReference type="EMBL" id="PNX73268.1"/>
    </source>
</evidence>
<sequence>MVVSLSSDHHFSASISLSPPVTVRSWVCGRRRVGLFHRRGARPRLLFSFRRCSSVSSSCGLLVYWSTVSYPYRFGFLVTVAGGFGFAVLVVWFIWICYLVISQICWDLQISVSGFVSAALEDLQFFLKFCFNPS</sequence>
<reference evidence="2 3" key="2">
    <citation type="journal article" date="2017" name="Front. Plant Sci.">
        <title>Gene Classification and Mining of Molecular Markers Useful in Red Clover (Trifolium pratense) Breeding.</title>
        <authorList>
            <person name="Istvanek J."/>
            <person name="Dluhosova J."/>
            <person name="Dluhos P."/>
            <person name="Patkova L."/>
            <person name="Nedelnik J."/>
            <person name="Repkova J."/>
        </authorList>
    </citation>
    <scope>NUCLEOTIDE SEQUENCE [LARGE SCALE GENOMIC DNA]</scope>
    <source>
        <strain evidence="3">cv. Tatra</strain>
        <tissue evidence="2">Young leaves</tissue>
    </source>
</reference>
<keyword evidence="1" id="KW-1133">Transmembrane helix</keyword>
<proteinExistence type="predicted"/>
<feature type="transmembrane region" description="Helical" evidence="1">
    <location>
        <begin position="74"/>
        <end position="101"/>
    </location>
</feature>
<dbReference type="Proteomes" id="UP000236291">
    <property type="component" value="Unassembled WGS sequence"/>
</dbReference>
<organism evidence="2 3">
    <name type="scientific">Trifolium pratense</name>
    <name type="common">Red clover</name>
    <dbReference type="NCBI Taxonomy" id="57577"/>
    <lineage>
        <taxon>Eukaryota</taxon>
        <taxon>Viridiplantae</taxon>
        <taxon>Streptophyta</taxon>
        <taxon>Embryophyta</taxon>
        <taxon>Tracheophyta</taxon>
        <taxon>Spermatophyta</taxon>
        <taxon>Magnoliopsida</taxon>
        <taxon>eudicotyledons</taxon>
        <taxon>Gunneridae</taxon>
        <taxon>Pentapetalae</taxon>
        <taxon>rosids</taxon>
        <taxon>fabids</taxon>
        <taxon>Fabales</taxon>
        <taxon>Fabaceae</taxon>
        <taxon>Papilionoideae</taxon>
        <taxon>50 kb inversion clade</taxon>
        <taxon>NPAAA clade</taxon>
        <taxon>Hologalegina</taxon>
        <taxon>IRL clade</taxon>
        <taxon>Trifolieae</taxon>
        <taxon>Trifolium</taxon>
    </lineage>
</organism>
<reference evidence="2 3" key="1">
    <citation type="journal article" date="2014" name="Am. J. Bot.">
        <title>Genome assembly and annotation for red clover (Trifolium pratense; Fabaceae).</title>
        <authorList>
            <person name="Istvanek J."/>
            <person name="Jaros M."/>
            <person name="Krenek A."/>
            <person name="Repkova J."/>
        </authorList>
    </citation>
    <scope>NUCLEOTIDE SEQUENCE [LARGE SCALE GENOMIC DNA]</scope>
    <source>
        <strain evidence="3">cv. Tatra</strain>
        <tissue evidence="2">Young leaves</tissue>
    </source>
</reference>